<dbReference type="EMBL" id="CM023485">
    <property type="protein sequence ID" value="KAH6930128.1"/>
    <property type="molecule type" value="Genomic_DNA"/>
</dbReference>
<keyword evidence="2" id="KW-1185">Reference proteome</keyword>
<sequence>MENHPPGFSNGGRNLCFANAGLQAYMRPPGLLDALTQWKIEKKMPSTAVEREFLNAFVTLAGECLRRALGSGTQEKFLQCCRGVMPHLVEPRRQQDCAEFILILLNYLLEITNIKRYKEVESPAFLEGANLSGRLQSLSLEDMKMITEYCDAEWMKLRKSRDTPMHEMFYCQGVTLQQCGLLAESER</sequence>
<reference evidence="1" key="1">
    <citation type="submission" date="2020-05" db="EMBL/GenBank/DDBJ databases">
        <title>Large-scale comparative analyses of tick genomes elucidate their genetic diversity and vector capacities.</title>
        <authorList>
            <person name="Jia N."/>
            <person name="Wang J."/>
            <person name="Shi W."/>
            <person name="Du L."/>
            <person name="Sun Y."/>
            <person name="Zhan W."/>
            <person name="Jiang J."/>
            <person name="Wang Q."/>
            <person name="Zhang B."/>
            <person name="Ji P."/>
            <person name="Sakyi L.B."/>
            <person name="Cui X."/>
            <person name="Yuan T."/>
            <person name="Jiang B."/>
            <person name="Yang W."/>
            <person name="Lam T.T.-Y."/>
            <person name="Chang Q."/>
            <person name="Ding S."/>
            <person name="Wang X."/>
            <person name="Zhu J."/>
            <person name="Ruan X."/>
            <person name="Zhao L."/>
            <person name="Wei J."/>
            <person name="Que T."/>
            <person name="Du C."/>
            <person name="Cheng J."/>
            <person name="Dai P."/>
            <person name="Han X."/>
            <person name="Huang E."/>
            <person name="Gao Y."/>
            <person name="Liu J."/>
            <person name="Shao H."/>
            <person name="Ye R."/>
            <person name="Li L."/>
            <person name="Wei W."/>
            <person name="Wang X."/>
            <person name="Wang C."/>
            <person name="Yang T."/>
            <person name="Huo Q."/>
            <person name="Li W."/>
            <person name="Guo W."/>
            <person name="Chen H."/>
            <person name="Zhou L."/>
            <person name="Ni X."/>
            <person name="Tian J."/>
            <person name="Zhou Y."/>
            <person name="Sheng Y."/>
            <person name="Liu T."/>
            <person name="Pan Y."/>
            <person name="Xia L."/>
            <person name="Li J."/>
            <person name="Zhao F."/>
            <person name="Cao W."/>
        </authorList>
    </citation>
    <scope>NUCLEOTIDE SEQUENCE</scope>
    <source>
        <strain evidence="1">Hyas-2018</strain>
    </source>
</reference>
<gene>
    <name evidence="1" type="ORF">HPB50_010379</name>
</gene>
<proteinExistence type="predicted"/>
<organism evidence="1 2">
    <name type="scientific">Hyalomma asiaticum</name>
    <name type="common">Tick</name>
    <dbReference type="NCBI Taxonomy" id="266040"/>
    <lineage>
        <taxon>Eukaryota</taxon>
        <taxon>Metazoa</taxon>
        <taxon>Ecdysozoa</taxon>
        <taxon>Arthropoda</taxon>
        <taxon>Chelicerata</taxon>
        <taxon>Arachnida</taxon>
        <taxon>Acari</taxon>
        <taxon>Parasitiformes</taxon>
        <taxon>Ixodida</taxon>
        <taxon>Ixodoidea</taxon>
        <taxon>Ixodidae</taxon>
        <taxon>Hyalomminae</taxon>
        <taxon>Hyalomma</taxon>
    </lineage>
</organism>
<protein>
    <submittedName>
        <fullName evidence="1">Uncharacterized protein</fullName>
    </submittedName>
</protein>
<comment type="caution">
    <text evidence="1">The sequence shown here is derived from an EMBL/GenBank/DDBJ whole genome shotgun (WGS) entry which is preliminary data.</text>
</comment>
<evidence type="ECO:0000313" key="1">
    <source>
        <dbReference type="EMBL" id="KAH6930128.1"/>
    </source>
</evidence>
<dbReference type="Proteomes" id="UP000821845">
    <property type="component" value="Chromosome 5"/>
</dbReference>
<accession>A0ACB7S5T8</accession>
<name>A0ACB7S5T8_HYAAI</name>
<evidence type="ECO:0000313" key="2">
    <source>
        <dbReference type="Proteomes" id="UP000821845"/>
    </source>
</evidence>